<dbReference type="AlphaFoldDB" id="A0A5A7T4T6"/>
<evidence type="ECO:0000256" key="2">
    <source>
        <dbReference type="ARBA" id="ARBA00025664"/>
    </source>
</evidence>
<gene>
    <name evidence="6" type="ORF">E5676_scaffold236G00920</name>
    <name evidence="5" type="ORF">E6C27_scaffold113G00240</name>
</gene>
<sequence length="70" mass="7643">MHVAIDRLKNQGMHFRVLAKALRMSGGDHSHVGTIVGNGKGRGKLVSDREGSVTCHIGTQFCFRAYVSVF</sequence>
<comment type="subunit">
    <text evidence="3">Heterohexadecamer of 8 large chains and 8 small chains; disulfide-linked. The disulfide link is formed within the large subunit homodimers.</text>
</comment>
<name>A0A5A7T4T6_CUCMM</name>
<keyword evidence="1" id="KW-0488">Methylation</keyword>
<dbReference type="Gene3D" id="3.20.20.110">
    <property type="entry name" value="Ribulose bisphosphate carboxylase, large subunit, C-terminal domain"/>
    <property type="match status" value="1"/>
</dbReference>
<dbReference type="Proteomes" id="UP000321393">
    <property type="component" value="Unassembled WGS sequence"/>
</dbReference>
<dbReference type="EMBL" id="SSTE01018804">
    <property type="protein sequence ID" value="KAA0037838.1"/>
    <property type="molecule type" value="Genomic_DNA"/>
</dbReference>
<dbReference type="EMBL" id="SSTD01002896">
    <property type="protein sequence ID" value="TYK27217.1"/>
    <property type="molecule type" value="Genomic_DNA"/>
</dbReference>
<dbReference type="PANTHER" id="PTHR42704">
    <property type="entry name" value="RIBULOSE BISPHOSPHATE CARBOXYLASE"/>
    <property type="match status" value="1"/>
</dbReference>
<dbReference type="InterPro" id="IPR000685">
    <property type="entry name" value="RuBisCO_lsu_C"/>
</dbReference>
<evidence type="ECO:0000313" key="7">
    <source>
        <dbReference type="Proteomes" id="UP000321393"/>
    </source>
</evidence>
<dbReference type="Proteomes" id="UP000321947">
    <property type="component" value="Unassembled WGS sequence"/>
</dbReference>
<evidence type="ECO:0000256" key="1">
    <source>
        <dbReference type="ARBA" id="ARBA00022481"/>
    </source>
</evidence>
<reference evidence="7 8" key="1">
    <citation type="submission" date="2019-08" db="EMBL/GenBank/DDBJ databases">
        <title>Draft genome sequences of two oriental melons (Cucumis melo L. var makuwa).</title>
        <authorList>
            <person name="Kwon S.-Y."/>
        </authorList>
    </citation>
    <scope>NUCLEOTIDE SEQUENCE [LARGE SCALE GENOMIC DNA]</scope>
    <source>
        <strain evidence="8">cv. Chang Bougi</strain>
        <strain evidence="7">cv. SW 3</strain>
        <tissue evidence="5">Leaf</tissue>
    </source>
</reference>
<comment type="function">
    <text evidence="2">RuBisCO catalyzes two reactions: the carboxylation of D-ribulose 1,5-bisphosphate, the primary event in carbon dioxide fixation, as well as the oxidative fragmentation of the pentose substrate in the photorespiration process. Both reactions occur simultaneously and in competition at the same active site.</text>
</comment>
<protein>
    <submittedName>
        <fullName evidence="5">Ribulose-1,5-bisphosphate carboxylase/oxygenase large subunit (Chloroplast)</fullName>
    </submittedName>
</protein>
<dbReference type="Pfam" id="PF00016">
    <property type="entry name" value="RuBisCO_large"/>
    <property type="match status" value="1"/>
</dbReference>
<evidence type="ECO:0000259" key="4">
    <source>
        <dbReference type="Pfam" id="PF00016"/>
    </source>
</evidence>
<evidence type="ECO:0000313" key="5">
    <source>
        <dbReference type="EMBL" id="KAA0037838.1"/>
    </source>
</evidence>
<accession>A0A5A7T4T6</accession>
<dbReference type="SUPFAM" id="SSF51649">
    <property type="entry name" value="RuBisCo, C-terminal domain"/>
    <property type="match status" value="1"/>
</dbReference>
<evidence type="ECO:0000313" key="8">
    <source>
        <dbReference type="Proteomes" id="UP000321947"/>
    </source>
</evidence>
<dbReference type="PANTHER" id="PTHR42704:SF17">
    <property type="entry name" value="RIBULOSE BISPHOSPHATE CARBOXYLASE LARGE CHAIN"/>
    <property type="match status" value="1"/>
</dbReference>
<dbReference type="GO" id="GO:0000287">
    <property type="term" value="F:magnesium ion binding"/>
    <property type="evidence" value="ECO:0007669"/>
    <property type="project" value="InterPro"/>
</dbReference>
<organism evidence="5 7">
    <name type="scientific">Cucumis melo var. makuwa</name>
    <name type="common">Oriental melon</name>
    <dbReference type="NCBI Taxonomy" id="1194695"/>
    <lineage>
        <taxon>Eukaryota</taxon>
        <taxon>Viridiplantae</taxon>
        <taxon>Streptophyta</taxon>
        <taxon>Embryophyta</taxon>
        <taxon>Tracheophyta</taxon>
        <taxon>Spermatophyta</taxon>
        <taxon>Magnoliopsida</taxon>
        <taxon>eudicotyledons</taxon>
        <taxon>Gunneridae</taxon>
        <taxon>Pentapetalae</taxon>
        <taxon>rosids</taxon>
        <taxon>fabids</taxon>
        <taxon>Cucurbitales</taxon>
        <taxon>Cucurbitaceae</taxon>
        <taxon>Benincaseae</taxon>
        <taxon>Cucumis</taxon>
    </lineage>
</organism>
<dbReference type="InterPro" id="IPR036376">
    <property type="entry name" value="RuBisCO_lsu_C_sf"/>
</dbReference>
<proteinExistence type="predicted"/>
<dbReference type="InterPro" id="IPR033966">
    <property type="entry name" value="RuBisCO"/>
</dbReference>
<dbReference type="OrthoDB" id="1578724at2759"/>
<feature type="domain" description="Ribulose bisphosphate carboxylase large subunit C-terminal" evidence="4">
    <location>
        <begin position="1"/>
        <end position="46"/>
    </location>
</feature>
<comment type="caution">
    <text evidence="5">The sequence shown here is derived from an EMBL/GenBank/DDBJ whole genome shotgun (WGS) entry which is preliminary data.</text>
</comment>
<evidence type="ECO:0000313" key="6">
    <source>
        <dbReference type="EMBL" id="TYK27217.1"/>
    </source>
</evidence>
<evidence type="ECO:0000256" key="3">
    <source>
        <dbReference type="ARBA" id="ARBA00025888"/>
    </source>
</evidence>
<dbReference type="GO" id="GO:0016984">
    <property type="term" value="F:ribulose-bisphosphate carboxylase activity"/>
    <property type="evidence" value="ECO:0007669"/>
    <property type="project" value="InterPro"/>
</dbReference>
<dbReference type="STRING" id="1194695.A0A5A7T4T6"/>